<dbReference type="GO" id="GO:0009103">
    <property type="term" value="P:lipopolysaccharide biosynthetic process"/>
    <property type="evidence" value="ECO:0007669"/>
    <property type="project" value="UniProtKB-UniRule"/>
</dbReference>
<dbReference type="NCBIfam" id="NF003952">
    <property type="entry name" value="PRK05450.1-5"/>
    <property type="match status" value="1"/>
</dbReference>
<name>B8KYJ7_9GAMM</name>
<dbReference type="EMBL" id="DS999411">
    <property type="protein sequence ID" value="EED36082.1"/>
    <property type="molecule type" value="Genomic_DNA"/>
</dbReference>
<dbReference type="UniPathway" id="UPA00358">
    <property type="reaction ID" value="UER00476"/>
</dbReference>
<dbReference type="GO" id="GO:0008690">
    <property type="term" value="F:3-deoxy-manno-octulosonate cytidylyltransferase activity"/>
    <property type="evidence" value="ECO:0007669"/>
    <property type="project" value="UniProtKB-UniRule"/>
</dbReference>
<comment type="pathway">
    <text evidence="5">Nucleotide-sugar biosynthesis; CMP-3-deoxy-D-manno-octulosonate biosynthesis; CMP-3-deoxy-D-manno-octulosonate from 3-deoxy-D-manno-octulosonate and CTP: step 1/1.</text>
</comment>
<evidence type="ECO:0000313" key="6">
    <source>
        <dbReference type="EMBL" id="EED36082.1"/>
    </source>
</evidence>
<accession>B8KYJ7</accession>
<dbReference type="GO" id="GO:0005829">
    <property type="term" value="C:cytosol"/>
    <property type="evidence" value="ECO:0007669"/>
    <property type="project" value="TreeGrafter"/>
</dbReference>
<evidence type="ECO:0000256" key="4">
    <source>
        <dbReference type="ARBA" id="ARBA00022985"/>
    </source>
</evidence>
<reference evidence="7" key="1">
    <citation type="journal article" date="2013" name="BMC Microbiol.">
        <title>Taxonomy and evolution of bacteriochlorophyll a-containing members of the OM60/NOR5 clade of marine gammaproteobacteria: description of Luminiphilus syltensis gen. nov., sp. nov., reclassification of Haliea rubra as Pseudohaliea rubra gen. nov., comb. nov., and emendation of Chromatocurvus halotolerans.</title>
        <authorList>
            <person name="Spring S."/>
            <person name="Riedel T."/>
            <person name="Sproer C."/>
            <person name="Yan S."/>
            <person name="Harder J."/>
            <person name="Fuchs B.M."/>
        </authorList>
    </citation>
    <scope>NUCLEOTIDE SEQUENCE [LARGE SCALE GENOMIC DNA]</scope>
    <source>
        <strain evidence="7">NOR51-B</strain>
    </source>
</reference>
<protein>
    <recommendedName>
        <fullName evidence="5">3-deoxy-manno-octulosonate cytidylyltransferase</fullName>
        <ecNumber evidence="5">2.7.7.38</ecNumber>
    </recommendedName>
    <alternativeName>
        <fullName evidence="5">CMP-2-keto-3-deoxyoctulosonic acid synthase</fullName>
        <shortName evidence="5">CKS</shortName>
        <shortName evidence="5">CMP-KDO synthase</shortName>
    </alternativeName>
</protein>
<dbReference type="GO" id="GO:0033468">
    <property type="term" value="P:CMP-keto-3-deoxy-D-manno-octulosonic acid biosynthetic process"/>
    <property type="evidence" value="ECO:0007669"/>
    <property type="project" value="UniProtKB-UniRule"/>
</dbReference>
<dbReference type="EC" id="2.7.7.38" evidence="5"/>
<dbReference type="RefSeq" id="WP_009020826.1">
    <property type="nucleotide sequence ID" value="NZ_DS999411.1"/>
</dbReference>
<comment type="catalytic activity">
    <reaction evidence="5">
        <text>3-deoxy-alpha-D-manno-oct-2-ulosonate + CTP = CMP-3-deoxy-beta-D-manno-octulosonate + diphosphate</text>
        <dbReference type="Rhea" id="RHEA:23448"/>
        <dbReference type="ChEBI" id="CHEBI:33019"/>
        <dbReference type="ChEBI" id="CHEBI:37563"/>
        <dbReference type="ChEBI" id="CHEBI:85986"/>
        <dbReference type="ChEBI" id="CHEBI:85987"/>
        <dbReference type="EC" id="2.7.7.38"/>
    </reaction>
</comment>
<dbReference type="CDD" id="cd02517">
    <property type="entry name" value="CMP-KDO-Synthetase"/>
    <property type="match status" value="1"/>
</dbReference>
<evidence type="ECO:0000256" key="1">
    <source>
        <dbReference type="ARBA" id="ARBA00004370"/>
    </source>
</evidence>
<evidence type="ECO:0000313" key="7">
    <source>
        <dbReference type="Proteomes" id="UP000004699"/>
    </source>
</evidence>
<keyword evidence="3 5" id="KW-0548">Nucleotidyltransferase</keyword>
<keyword evidence="4 5" id="KW-0448">Lipopolysaccharide biosynthesis</keyword>
<keyword evidence="7" id="KW-1185">Reference proteome</keyword>
<dbReference type="HOGENOM" id="CLU_065038_1_0_6"/>
<dbReference type="Pfam" id="PF02348">
    <property type="entry name" value="CTP_transf_3"/>
    <property type="match status" value="1"/>
</dbReference>
<evidence type="ECO:0000256" key="5">
    <source>
        <dbReference type="HAMAP-Rule" id="MF_00057"/>
    </source>
</evidence>
<comment type="similarity">
    <text evidence="5">Belongs to the KdsB family.</text>
</comment>
<proteinExistence type="inferred from homology"/>
<dbReference type="InterPro" id="IPR029044">
    <property type="entry name" value="Nucleotide-diphossugar_trans"/>
</dbReference>
<dbReference type="AlphaFoldDB" id="B8KYJ7"/>
<dbReference type="PANTHER" id="PTHR42866:SF2">
    <property type="entry name" value="3-DEOXY-MANNO-OCTULOSONATE CYTIDYLYLTRANSFERASE, MITOCHONDRIAL"/>
    <property type="match status" value="1"/>
</dbReference>
<dbReference type="PANTHER" id="PTHR42866">
    <property type="entry name" value="3-DEOXY-MANNO-OCTULOSONATE CYTIDYLYLTRANSFERASE"/>
    <property type="match status" value="1"/>
</dbReference>
<dbReference type="FunFam" id="3.90.550.10:FF:000011">
    <property type="entry name" value="3-deoxy-manno-octulosonate cytidylyltransferase"/>
    <property type="match status" value="1"/>
</dbReference>
<dbReference type="Gene3D" id="3.90.550.10">
    <property type="entry name" value="Spore Coat Polysaccharide Biosynthesis Protein SpsA, Chain A"/>
    <property type="match status" value="1"/>
</dbReference>
<dbReference type="OrthoDB" id="9815559at2"/>
<comment type="subcellular location">
    <subcellularLocation>
        <location evidence="5">Cytoplasm</location>
    </subcellularLocation>
    <subcellularLocation>
        <location evidence="1">Membrane</location>
    </subcellularLocation>
</comment>
<keyword evidence="2 5" id="KW-0808">Transferase</keyword>
<evidence type="ECO:0000256" key="3">
    <source>
        <dbReference type="ARBA" id="ARBA00022695"/>
    </source>
</evidence>
<keyword evidence="5" id="KW-0963">Cytoplasm</keyword>
<dbReference type="eggNOG" id="COG1212">
    <property type="taxonomic scope" value="Bacteria"/>
</dbReference>
<dbReference type="SUPFAM" id="SSF53448">
    <property type="entry name" value="Nucleotide-diphospho-sugar transferases"/>
    <property type="match status" value="1"/>
</dbReference>
<dbReference type="NCBIfam" id="TIGR00466">
    <property type="entry name" value="kdsB"/>
    <property type="match status" value="1"/>
</dbReference>
<dbReference type="InterPro" id="IPR003329">
    <property type="entry name" value="Cytidylyl_trans"/>
</dbReference>
<dbReference type="STRING" id="565045.NOR51B_2030"/>
<organism evidence="6 7">
    <name type="scientific">Luminiphilus syltensis NOR5-1B</name>
    <dbReference type="NCBI Taxonomy" id="565045"/>
    <lineage>
        <taxon>Bacteria</taxon>
        <taxon>Pseudomonadati</taxon>
        <taxon>Pseudomonadota</taxon>
        <taxon>Gammaproteobacteria</taxon>
        <taxon>Cellvibrionales</taxon>
        <taxon>Halieaceae</taxon>
        <taxon>Luminiphilus</taxon>
    </lineage>
</organism>
<dbReference type="InterPro" id="IPR004528">
    <property type="entry name" value="KdsB"/>
</dbReference>
<dbReference type="GO" id="GO:0016020">
    <property type="term" value="C:membrane"/>
    <property type="evidence" value="ECO:0007669"/>
    <property type="project" value="UniProtKB-SubCell"/>
</dbReference>
<gene>
    <name evidence="5 6" type="primary">kdsB</name>
    <name evidence="6" type="ORF">NOR51B_2030</name>
</gene>
<evidence type="ECO:0000256" key="2">
    <source>
        <dbReference type="ARBA" id="ARBA00022679"/>
    </source>
</evidence>
<sequence>MFHVVIPARYGSTRLPGKALADICGEPMIYWVWQRALEASPLSVVVATDDQRIADVMSARGADVVMTREDHPSGTDRLAEVAAIRDWSDAAIVVNLQGDEPLMPSENLRQVAALLEVSADAAVATLSVPITEQSQMFDPSVVKVVTDADGYAAYFSRASIPWHRDVFAADNKDAAIAADRHAGLYAYRAGFLRRFVELAPAPTEVLESLEQLRALYYGHRIRVETAKAPIPIGVDTAEDLAHVQGLMEGDH</sequence>
<dbReference type="HAMAP" id="MF_00057">
    <property type="entry name" value="KdsB"/>
    <property type="match status" value="1"/>
</dbReference>
<comment type="function">
    <text evidence="5">Activates KDO (a required 8-carbon sugar) for incorporation into bacterial lipopolysaccharide in Gram-negative bacteria.</text>
</comment>
<dbReference type="Proteomes" id="UP000004699">
    <property type="component" value="Unassembled WGS sequence"/>
</dbReference>